<dbReference type="GO" id="GO:0006629">
    <property type="term" value="P:lipid metabolic process"/>
    <property type="evidence" value="ECO:0007669"/>
    <property type="project" value="InterPro"/>
</dbReference>
<gene>
    <name evidence="2" type="ORF">Ga0058931_0903</name>
    <name evidence="3" type="ORF">HLUCCA05_10070</name>
</gene>
<organism evidence="3 4">
    <name type="scientific">Roseibaca calidilacus</name>
    <dbReference type="NCBI Taxonomy" id="1666912"/>
    <lineage>
        <taxon>Bacteria</taxon>
        <taxon>Pseudomonadati</taxon>
        <taxon>Pseudomonadota</taxon>
        <taxon>Alphaproteobacteria</taxon>
        <taxon>Rhodobacterales</taxon>
        <taxon>Paracoccaceae</taxon>
        <taxon>Roseinatronobacter</taxon>
    </lineage>
</organism>
<dbReference type="EMBL" id="LJSG01000011">
    <property type="protein sequence ID" value="KPP92731.1"/>
    <property type="molecule type" value="Genomic_DNA"/>
</dbReference>
<protein>
    <submittedName>
        <fullName evidence="3">Glycerophosphoryl diester phosphodiesterase</fullName>
    </submittedName>
</protein>
<dbReference type="GO" id="GO:0008081">
    <property type="term" value="F:phosphoric diester hydrolase activity"/>
    <property type="evidence" value="ECO:0007669"/>
    <property type="project" value="InterPro"/>
</dbReference>
<dbReference type="Pfam" id="PF03009">
    <property type="entry name" value="GDPD"/>
    <property type="match status" value="1"/>
</dbReference>
<dbReference type="InterPro" id="IPR017946">
    <property type="entry name" value="PLC-like_Pdiesterase_TIM-brl"/>
</dbReference>
<dbReference type="EMBL" id="FBYC01000004">
    <property type="protein sequence ID" value="CUX80196.1"/>
    <property type="molecule type" value="Genomic_DNA"/>
</dbReference>
<proteinExistence type="predicted"/>
<dbReference type="Proteomes" id="UP000182045">
    <property type="component" value="Unassembled WGS sequence"/>
</dbReference>
<keyword evidence="5" id="KW-1185">Reference proteome</keyword>
<dbReference type="SUPFAM" id="SSF51695">
    <property type="entry name" value="PLC-like phosphodiesterases"/>
    <property type="match status" value="1"/>
</dbReference>
<accession>A0A0P7YTL8</accession>
<evidence type="ECO:0000313" key="3">
    <source>
        <dbReference type="EMBL" id="KPP92731.1"/>
    </source>
</evidence>
<evidence type="ECO:0000259" key="1">
    <source>
        <dbReference type="PROSITE" id="PS51704"/>
    </source>
</evidence>
<dbReference type="RefSeq" id="WP_072245262.1">
    <property type="nucleotide sequence ID" value="NZ_FBYC01000004.1"/>
</dbReference>
<reference evidence="2 5" key="2">
    <citation type="submission" date="2016-01" db="EMBL/GenBank/DDBJ databases">
        <authorList>
            <person name="Varghese N."/>
        </authorList>
    </citation>
    <scope>NUCLEOTIDE SEQUENCE [LARGE SCALE GENOMIC DNA]</scope>
    <source>
        <strain evidence="2 5">HL-91</strain>
    </source>
</reference>
<sequence>MSDLPPAFLTRPIAHRALHGLAGPENSRAAIAAAVTAGYALEIDLQASADGVALVFHDHNLERLTYAAGAVADRPAHELTDLPLRGTSECIPTLREVLALVAGRAPLLIEVKDQSRTLGPVDGRLEADTAAALRGYQGPVAVMSFNPHSMAAMARLAPDIPRGLVTCAFAPEDWPGVPHDRLAELATLNAVAATGASFISHEWQLLDMAPVAALKAQGMPVLCWTIRDTAQEAQARHVADNITFEGYTP</sequence>
<evidence type="ECO:0000313" key="2">
    <source>
        <dbReference type="EMBL" id="CUX80196.1"/>
    </source>
</evidence>
<dbReference type="Proteomes" id="UP000050413">
    <property type="component" value="Unassembled WGS sequence"/>
</dbReference>
<dbReference type="PATRIC" id="fig|1666912.4.peg.2195"/>
<dbReference type="PROSITE" id="PS51704">
    <property type="entry name" value="GP_PDE"/>
    <property type="match status" value="1"/>
</dbReference>
<dbReference type="Gene3D" id="3.20.20.190">
    <property type="entry name" value="Phosphatidylinositol (PI) phosphodiesterase"/>
    <property type="match status" value="1"/>
</dbReference>
<dbReference type="PANTHER" id="PTHR46211:SF1">
    <property type="entry name" value="GLYCEROPHOSPHODIESTER PHOSPHODIESTERASE, CYTOPLASMIC"/>
    <property type="match status" value="1"/>
</dbReference>
<feature type="domain" description="GP-PDE" evidence="1">
    <location>
        <begin position="10"/>
        <end position="249"/>
    </location>
</feature>
<reference evidence="3 4" key="1">
    <citation type="submission" date="2015-09" db="EMBL/GenBank/DDBJ databases">
        <title>Identification and resolution of microdiversity through metagenomic sequencing of parallel consortia.</title>
        <authorList>
            <person name="Nelson W.C."/>
            <person name="Romine M.F."/>
            <person name="Lindemann S.R."/>
        </authorList>
    </citation>
    <scope>NUCLEOTIDE SEQUENCE [LARGE SCALE GENOMIC DNA]</scope>
    <source>
        <strain evidence="3">HL-91</strain>
    </source>
</reference>
<comment type="caution">
    <text evidence="3">The sequence shown here is derived from an EMBL/GenBank/DDBJ whole genome shotgun (WGS) entry which is preliminary data.</text>
</comment>
<name>A0A0P7YTL8_9RHOB</name>
<dbReference type="STRING" id="1666912.Ga0058931_0903"/>
<evidence type="ECO:0000313" key="5">
    <source>
        <dbReference type="Proteomes" id="UP000182045"/>
    </source>
</evidence>
<evidence type="ECO:0000313" key="4">
    <source>
        <dbReference type="Proteomes" id="UP000050413"/>
    </source>
</evidence>
<dbReference type="PANTHER" id="PTHR46211">
    <property type="entry name" value="GLYCEROPHOSPHORYL DIESTER PHOSPHODIESTERASE"/>
    <property type="match status" value="1"/>
</dbReference>
<dbReference type="InterPro" id="IPR030395">
    <property type="entry name" value="GP_PDE_dom"/>
</dbReference>
<dbReference type="AlphaFoldDB" id="A0A0P7YTL8"/>